<proteinExistence type="predicted"/>
<dbReference type="EMBL" id="JACCCW010000002">
    <property type="protein sequence ID" value="NYF79920.1"/>
    <property type="molecule type" value="Genomic_DNA"/>
</dbReference>
<feature type="domain" description="Polysaccharide export protein N-terminal" evidence="3">
    <location>
        <begin position="55"/>
        <end position="126"/>
    </location>
</feature>
<comment type="caution">
    <text evidence="5">The sequence shown here is derived from an EMBL/GenBank/DDBJ whole genome shotgun (WGS) entry which is preliminary data.</text>
</comment>
<accession>A0A7Y9PHN4</accession>
<evidence type="ECO:0000256" key="1">
    <source>
        <dbReference type="ARBA" id="ARBA00022729"/>
    </source>
</evidence>
<dbReference type="InterPro" id="IPR003715">
    <property type="entry name" value="Poly_export_N"/>
</dbReference>
<dbReference type="InterPro" id="IPR019554">
    <property type="entry name" value="Soluble_ligand-bd"/>
</dbReference>
<dbReference type="PANTHER" id="PTHR33619:SF3">
    <property type="entry name" value="POLYSACCHARIDE EXPORT PROTEIN GFCE-RELATED"/>
    <property type="match status" value="1"/>
</dbReference>
<dbReference type="Proteomes" id="UP000589520">
    <property type="component" value="Unassembled WGS sequence"/>
</dbReference>
<evidence type="ECO:0000259" key="4">
    <source>
        <dbReference type="Pfam" id="PF10531"/>
    </source>
</evidence>
<reference evidence="5 6" key="1">
    <citation type="submission" date="2020-07" db="EMBL/GenBank/DDBJ databases">
        <title>Genomic Encyclopedia of Type Strains, Phase IV (KMG-V): Genome sequencing to study the core and pangenomes of soil and plant-associated prokaryotes.</title>
        <authorList>
            <person name="Whitman W."/>
        </authorList>
    </citation>
    <scope>NUCLEOTIDE SEQUENCE [LARGE SCALE GENOMIC DNA]</scope>
    <source>
        <strain evidence="5 6">X4EP2</strain>
    </source>
</reference>
<feature type="signal peptide" evidence="2">
    <location>
        <begin position="1"/>
        <end position="23"/>
    </location>
</feature>
<dbReference type="Pfam" id="PF02563">
    <property type="entry name" value="Poly_export"/>
    <property type="match status" value="1"/>
</dbReference>
<dbReference type="AlphaFoldDB" id="A0A7Y9PHN4"/>
<evidence type="ECO:0000256" key="2">
    <source>
        <dbReference type="SAM" id="SignalP"/>
    </source>
</evidence>
<protein>
    <submittedName>
        <fullName evidence="5">Polysaccharide export outer membrane protein</fullName>
    </submittedName>
</protein>
<dbReference type="PANTHER" id="PTHR33619">
    <property type="entry name" value="POLYSACCHARIDE EXPORT PROTEIN GFCE-RELATED"/>
    <property type="match status" value="1"/>
</dbReference>
<feature type="domain" description="Soluble ligand binding" evidence="4">
    <location>
        <begin position="134"/>
        <end position="168"/>
    </location>
</feature>
<sequence>MMLDRLTKLVAAPAGAMFGVLLSATMYCQAPAVAPDEPVAFSQAHGATEILPAEALGADDLVELTVPYCAELSRTFRVGSDGRLALPLLSRKLQVAGMKPDELAAALQLELEQEHILINPTVSVSVLEYRSRPVSVMGAVVHPLTFQATGRTTLLDALARAGGMSTVAGGDIILTEHAVDARTPDHVQVIPARGLLDESDPKYNIVLHGGEEIRVPEASKIFVTGNVHHPGMYPMQGDSDTTVMKAIALSQGLDSFSAHTAYIYRRHNATADRDELVVPLNRIMSRKSPDMALKPDDILYIPDATGRRMTSRVISQITGFGQTAGSGLLIYR</sequence>
<organism evidence="5 6">
    <name type="scientific">Granulicella arctica</name>
    <dbReference type="NCBI Taxonomy" id="940613"/>
    <lineage>
        <taxon>Bacteria</taxon>
        <taxon>Pseudomonadati</taxon>
        <taxon>Acidobacteriota</taxon>
        <taxon>Terriglobia</taxon>
        <taxon>Terriglobales</taxon>
        <taxon>Acidobacteriaceae</taxon>
        <taxon>Granulicella</taxon>
    </lineage>
</organism>
<feature type="domain" description="Soluble ligand binding" evidence="4">
    <location>
        <begin position="220"/>
        <end position="256"/>
    </location>
</feature>
<evidence type="ECO:0000313" key="5">
    <source>
        <dbReference type="EMBL" id="NYF79920.1"/>
    </source>
</evidence>
<gene>
    <name evidence="5" type="ORF">HDF17_002240</name>
</gene>
<dbReference type="GO" id="GO:0015159">
    <property type="term" value="F:polysaccharide transmembrane transporter activity"/>
    <property type="evidence" value="ECO:0007669"/>
    <property type="project" value="InterPro"/>
</dbReference>
<dbReference type="RefSeq" id="WP_179490902.1">
    <property type="nucleotide sequence ID" value="NZ_JACCCW010000002.1"/>
</dbReference>
<dbReference type="Pfam" id="PF10531">
    <property type="entry name" value="SLBB"/>
    <property type="match status" value="2"/>
</dbReference>
<dbReference type="InterPro" id="IPR049712">
    <property type="entry name" value="Poly_export"/>
</dbReference>
<keyword evidence="6" id="KW-1185">Reference proteome</keyword>
<evidence type="ECO:0000313" key="6">
    <source>
        <dbReference type="Proteomes" id="UP000589520"/>
    </source>
</evidence>
<feature type="chain" id="PRO_5030916031" evidence="2">
    <location>
        <begin position="24"/>
        <end position="332"/>
    </location>
</feature>
<dbReference type="Gene3D" id="3.10.560.10">
    <property type="entry name" value="Outer membrane lipoprotein wza domain like"/>
    <property type="match status" value="2"/>
</dbReference>
<keyword evidence="1 2" id="KW-0732">Signal</keyword>
<name>A0A7Y9PHN4_9BACT</name>
<evidence type="ECO:0000259" key="3">
    <source>
        <dbReference type="Pfam" id="PF02563"/>
    </source>
</evidence>